<name>A0AAW5QSS1_9HYPH</name>
<sequence>MLKRNRWFITLALVYALLAGLVGISRIEMPALLPGDGARLHGHLMLFGFVTMMIYGIALHVLPRFAGRVLFSERMADAQFLLANLGLWVMIYGWLALDDVALGVGGAVSWLAMALFAVNIAATVRLFGPRV</sequence>
<accession>A0AAW5QSS1</accession>
<protein>
    <submittedName>
        <fullName evidence="2">Cbb3-type cytochrome c oxidase subunit I</fullName>
    </submittedName>
</protein>
<dbReference type="SUPFAM" id="SSF81442">
    <property type="entry name" value="Cytochrome c oxidase subunit I-like"/>
    <property type="match status" value="1"/>
</dbReference>
<comment type="caution">
    <text evidence="2">The sequence shown here is derived from an EMBL/GenBank/DDBJ whole genome shotgun (WGS) entry which is preliminary data.</text>
</comment>
<reference evidence="2 3" key="1">
    <citation type="submission" date="2022-04" db="EMBL/GenBank/DDBJ databases">
        <authorList>
            <person name="Ye Y.-Q."/>
            <person name="Du Z.-J."/>
        </authorList>
    </citation>
    <scope>NUCLEOTIDE SEQUENCE [LARGE SCALE GENOMIC DNA]</scope>
    <source>
        <strain evidence="2 3">A6E488</strain>
    </source>
</reference>
<gene>
    <name evidence="2" type="ORF">MUB46_03975</name>
</gene>
<feature type="transmembrane region" description="Helical" evidence="1">
    <location>
        <begin position="107"/>
        <end position="128"/>
    </location>
</feature>
<dbReference type="Gene3D" id="1.20.210.10">
    <property type="entry name" value="Cytochrome c oxidase-like, subunit I domain"/>
    <property type="match status" value="1"/>
</dbReference>
<keyword evidence="1" id="KW-0472">Membrane</keyword>
<evidence type="ECO:0000313" key="3">
    <source>
        <dbReference type="Proteomes" id="UP001320898"/>
    </source>
</evidence>
<dbReference type="RefSeq" id="WP_261614585.1">
    <property type="nucleotide sequence ID" value="NZ_JALIDZ010000002.1"/>
</dbReference>
<keyword evidence="1" id="KW-1133">Transmembrane helix</keyword>
<dbReference type="Proteomes" id="UP001320898">
    <property type="component" value="Unassembled WGS sequence"/>
</dbReference>
<organism evidence="2 3">
    <name type="scientific">Microbaculum marinisediminis</name>
    <dbReference type="NCBI Taxonomy" id="2931392"/>
    <lineage>
        <taxon>Bacteria</taxon>
        <taxon>Pseudomonadati</taxon>
        <taxon>Pseudomonadota</taxon>
        <taxon>Alphaproteobacteria</taxon>
        <taxon>Hyphomicrobiales</taxon>
        <taxon>Tepidamorphaceae</taxon>
        <taxon>Microbaculum</taxon>
    </lineage>
</organism>
<dbReference type="InterPro" id="IPR036927">
    <property type="entry name" value="Cyt_c_oxase-like_su1_sf"/>
</dbReference>
<keyword evidence="1" id="KW-0812">Transmembrane</keyword>
<feature type="transmembrane region" description="Helical" evidence="1">
    <location>
        <begin position="7"/>
        <end position="24"/>
    </location>
</feature>
<evidence type="ECO:0000313" key="2">
    <source>
        <dbReference type="EMBL" id="MCT8971010.1"/>
    </source>
</evidence>
<feature type="transmembrane region" description="Helical" evidence="1">
    <location>
        <begin position="78"/>
        <end position="95"/>
    </location>
</feature>
<feature type="transmembrane region" description="Helical" evidence="1">
    <location>
        <begin position="44"/>
        <end position="66"/>
    </location>
</feature>
<evidence type="ECO:0000256" key="1">
    <source>
        <dbReference type="SAM" id="Phobius"/>
    </source>
</evidence>
<dbReference type="EMBL" id="JALIDZ010000002">
    <property type="protein sequence ID" value="MCT8971010.1"/>
    <property type="molecule type" value="Genomic_DNA"/>
</dbReference>
<keyword evidence="3" id="KW-1185">Reference proteome</keyword>
<proteinExistence type="predicted"/>
<dbReference type="AlphaFoldDB" id="A0AAW5QSS1"/>